<gene>
    <name evidence="5" type="ORF">ZHAS_00004399</name>
</gene>
<dbReference type="EMBL" id="KE524839">
    <property type="protein sequence ID" value="KFB37173.1"/>
    <property type="molecule type" value="Genomic_DNA"/>
</dbReference>
<dbReference type="EMBL" id="ATLV01013084">
    <property type="status" value="NOT_ANNOTATED_CDS"/>
    <property type="molecule type" value="Genomic_DNA"/>
</dbReference>
<dbReference type="GO" id="GO:0003723">
    <property type="term" value="F:RNA binding"/>
    <property type="evidence" value="ECO:0007669"/>
    <property type="project" value="UniProtKB-UniRule"/>
</dbReference>
<dbReference type="Gene3D" id="6.10.250.1770">
    <property type="match status" value="1"/>
</dbReference>
<reference evidence="6" key="2">
    <citation type="submission" date="2020-05" db="UniProtKB">
        <authorList>
            <consortium name="EnsemblMetazoa"/>
        </authorList>
    </citation>
    <scope>IDENTIFICATION</scope>
</reference>
<proteinExistence type="inferred from homology"/>
<dbReference type="VEuPathDB" id="VectorBase:ASIS007663"/>
<dbReference type="GO" id="GO:0034456">
    <property type="term" value="C:UTP-C complex"/>
    <property type="evidence" value="ECO:0007669"/>
    <property type="project" value="TreeGrafter"/>
</dbReference>
<dbReference type="InterPro" id="IPR000504">
    <property type="entry name" value="RRM_dom"/>
</dbReference>
<dbReference type="OMA" id="GIHKWIA"/>
<dbReference type="GO" id="GO:0032545">
    <property type="term" value="C:CURI complex"/>
    <property type="evidence" value="ECO:0007669"/>
    <property type="project" value="TreeGrafter"/>
</dbReference>
<protein>
    <submittedName>
        <fullName evidence="5">AGAP001656-PA-like protein</fullName>
    </submittedName>
</protein>
<dbReference type="PROSITE" id="PS50102">
    <property type="entry name" value="RRM"/>
    <property type="match status" value="1"/>
</dbReference>
<dbReference type="SUPFAM" id="SSF54928">
    <property type="entry name" value="RNA-binding domain, RBD"/>
    <property type="match status" value="1"/>
</dbReference>
<feature type="domain" description="RRM" evidence="4">
    <location>
        <begin position="42"/>
        <end position="127"/>
    </location>
</feature>
<dbReference type="InterPro" id="IPR012677">
    <property type="entry name" value="Nucleotide-bd_a/b_plait_sf"/>
</dbReference>
<dbReference type="PANTHER" id="PTHR13191:SF0">
    <property type="entry name" value="RIBOSOMAL RNA-PROCESSING PROTEIN 7 HOMOLOG A-RELATED"/>
    <property type="match status" value="1"/>
</dbReference>
<dbReference type="AlphaFoldDB" id="A0A084VGS9"/>
<evidence type="ECO:0000259" key="4">
    <source>
        <dbReference type="PROSITE" id="PS50102"/>
    </source>
</evidence>
<dbReference type="GO" id="GO:0000028">
    <property type="term" value="P:ribosomal small subunit assembly"/>
    <property type="evidence" value="ECO:0007669"/>
    <property type="project" value="TreeGrafter"/>
</dbReference>
<keyword evidence="2 3" id="KW-0694">RNA-binding</keyword>
<evidence type="ECO:0000256" key="2">
    <source>
        <dbReference type="ARBA" id="ARBA00022884"/>
    </source>
</evidence>
<reference evidence="5 7" key="1">
    <citation type="journal article" date="2014" name="BMC Genomics">
        <title>Genome sequence of Anopheles sinensis provides insight into genetics basis of mosquito competence for malaria parasites.</title>
        <authorList>
            <person name="Zhou D."/>
            <person name="Zhang D."/>
            <person name="Ding G."/>
            <person name="Shi L."/>
            <person name="Hou Q."/>
            <person name="Ye Y."/>
            <person name="Xu Y."/>
            <person name="Zhou H."/>
            <person name="Xiong C."/>
            <person name="Li S."/>
            <person name="Yu J."/>
            <person name="Hong S."/>
            <person name="Yu X."/>
            <person name="Zou P."/>
            <person name="Chen C."/>
            <person name="Chang X."/>
            <person name="Wang W."/>
            <person name="Lv Y."/>
            <person name="Sun Y."/>
            <person name="Ma L."/>
            <person name="Shen B."/>
            <person name="Zhu C."/>
        </authorList>
    </citation>
    <scope>NUCLEOTIDE SEQUENCE [LARGE SCALE GENOMIC DNA]</scope>
</reference>
<dbReference type="STRING" id="74873.A0A084VGS9"/>
<dbReference type="InterPro" id="IPR024326">
    <property type="entry name" value="RRP7_C"/>
</dbReference>
<dbReference type="VEuPathDB" id="VectorBase:ASIC004399"/>
<dbReference type="InterPro" id="IPR035979">
    <property type="entry name" value="RBD_domain_sf"/>
</dbReference>
<dbReference type="Gene3D" id="3.30.70.330">
    <property type="match status" value="1"/>
</dbReference>
<dbReference type="GO" id="GO:0006364">
    <property type="term" value="P:rRNA processing"/>
    <property type="evidence" value="ECO:0007669"/>
    <property type="project" value="TreeGrafter"/>
</dbReference>
<evidence type="ECO:0000313" key="5">
    <source>
        <dbReference type="EMBL" id="KFB37173.1"/>
    </source>
</evidence>
<keyword evidence="7" id="KW-1185">Reference proteome</keyword>
<evidence type="ECO:0000256" key="3">
    <source>
        <dbReference type="PROSITE-ProRule" id="PRU00176"/>
    </source>
</evidence>
<comment type="similarity">
    <text evidence="1">Belongs to the RRP7 family.</text>
</comment>
<sequence length="255" mass="29407">MSTKEDFTVIPLKYVESDKTGHQLLVKENASKVTCKQKPIGRTLYVLNVPPYATKKSLQQAFSSAGNVERVALQEKPSSKESASIDEMAKNLFKFKVAYIVFEEAASLKKLLKSKKINALNEDGKLLTGVPKWIQAYKRRVPDPVALQQEIDQYMQSYDETMEQKKIEESAKNESEDGWVTISKKNSNAFAQKESVVKRLEKKMDNASSTKELKNFYTFQIREAKKNDIISLRKKYDRDVQKMEQIKKTKRFKPY</sequence>
<dbReference type="PANTHER" id="PTHR13191">
    <property type="entry name" value="RIBOSOMAL RNA PROCESSING PROTEIN 7-RELATED"/>
    <property type="match status" value="1"/>
</dbReference>
<evidence type="ECO:0000256" key="1">
    <source>
        <dbReference type="ARBA" id="ARBA00006110"/>
    </source>
</evidence>
<dbReference type="EnsemblMetazoa" id="ASIC004399-RA">
    <property type="protein sequence ID" value="ASIC004399-PA"/>
    <property type="gene ID" value="ASIC004399"/>
</dbReference>
<dbReference type="InterPro" id="IPR040446">
    <property type="entry name" value="RRP7"/>
</dbReference>
<name>A0A084VGS9_ANOSI</name>
<dbReference type="OrthoDB" id="5390at2759"/>
<organism evidence="5">
    <name type="scientific">Anopheles sinensis</name>
    <name type="common">Mosquito</name>
    <dbReference type="NCBI Taxonomy" id="74873"/>
    <lineage>
        <taxon>Eukaryota</taxon>
        <taxon>Metazoa</taxon>
        <taxon>Ecdysozoa</taxon>
        <taxon>Arthropoda</taxon>
        <taxon>Hexapoda</taxon>
        <taxon>Insecta</taxon>
        <taxon>Pterygota</taxon>
        <taxon>Neoptera</taxon>
        <taxon>Endopterygota</taxon>
        <taxon>Diptera</taxon>
        <taxon>Nematocera</taxon>
        <taxon>Culicoidea</taxon>
        <taxon>Culicidae</taxon>
        <taxon>Anophelinae</taxon>
        <taxon>Anopheles</taxon>
    </lineage>
</organism>
<dbReference type="Pfam" id="PF12923">
    <property type="entry name" value="RRP7"/>
    <property type="match status" value="1"/>
</dbReference>
<dbReference type="Proteomes" id="UP000030765">
    <property type="component" value="Unassembled WGS sequence"/>
</dbReference>
<dbReference type="CDD" id="cd12951">
    <property type="entry name" value="RRP7_Rrp7A"/>
    <property type="match status" value="1"/>
</dbReference>
<evidence type="ECO:0000313" key="6">
    <source>
        <dbReference type="EnsemblMetazoa" id="ASIC004399-PA"/>
    </source>
</evidence>
<evidence type="ECO:0000313" key="7">
    <source>
        <dbReference type="Proteomes" id="UP000030765"/>
    </source>
</evidence>
<accession>A0A084VGS9</accession>